<name>A0A398CUN0_9BACT</name>
<dbReference type="EMBL" id="QXIS01000032">
    <property type="protein sequence ID" value="RIE05840.1"/>
    <property type="molecule type" value="Genomic_DNA"/>
</dbReference>
<accession>A0A398CUN0</accession>
<feature type="transmembrane region" description="Helical" evidence="1">
    <location>
        <begin position="48"/>
        <end position="69"/>
    </location>
</feature>
<organism evidence="2 3">
    <name type="scientific">Candidatus Cryosericum terrychapinii</name>
    <dbReference type="NCBI Taxonomy" id="2290919"/>
    <lineage>
        <taxon>Bacteria</taxon>
        <taxon>Pseudomonadati</taxon>
        <taxon>Caldisericota/Cryosericota group</taxon>
        <taxon>Candidatus Cryosericota</taxon>
        <taxon>Candidatus Cryosericia</taxon>
        <taxon>Candidatus Cryosericales</taxon>
        <taxon>Candidatus Cryosericaceae</taxon>
        <taxon>Candidatus Cryosericum</taxon>
    </lineage>
</organism>
<sequence>MMRQPDLRRGIPLALRAGTLMGTGAPLSKLLVSRTDPVALAGALYTGPALIAALAQLLGSVSNGVVFVVERDDERRSLAWEVVER</sequence>
<protein>
    <submittedName>
        <fullName evidence="2">Uncharacterized protein</fullName>
    </submittedName>
</protein>
<dbReference type="RefSeq" id="WP_119089335.1">
    <property type="nucleotide sequence ID" value="NZ_QXIS01000032.1"/>
</dbReference>
<keyword evidence="1" id="KW-0472">Membrane</keyword>
<reference evidence="2 3" key="1">
    <citation type="submission" date="2018-09" db="EMBL/GenBank/DDBJ databases">
        <title>Discovery and Ecogenomic Context for Candidatus Cryosericales, a Global Caldiserica Order Active in Thawing Permafrost.</title>
        <authorList>
            <person name="Martinez M.A."/>
            <person name="Woodcroft B.J."/>
            <person name="Ignacio Espinoza J.C."/>
            <person name="Zayed A."/>
            <person name="Singleton C.M."/>
            <person name="Boyd J."/>
            <person name="Li Y.-F."/>
            <person name="Purvine S."/>
            <person name="Maughan H."/>
            <person name="Hodgkins S.B."/>
            <person name="Anderson D."/>
            <person name="Sederholm M."/>
            <person name="Temperton B."/>
            <person name="Saleska S.R."/>
            <person name="Tyson G.W."/>
            <person name="Rich V.I."/>
        </authorList>
    </citation>
    <scope>NUCLEOTIDE SEQUENCE [LARGE SCALE GENOMIC DNA]</scope>
    <source>
        <strain evidence="2 3">SMC7</strain>
    </source>
</reference>
<keyword evidence="1" id="KW-1133">Transmembrane helix</keyword>
<evidence type="ECO:0000313" key="3">
    <source>
        <dbReference type="Proteomes" id="UP000266328"/>
    </source>
</evidence>
<keyword evidence="1" id="KW-0812">Transmembrane</keyword>
<gene>
    <name evidence="2" type="ORF">SMC7_05415</name>
</gene>
<evidence type="ECO:0000313" key="2">
    <source>
        <dbReference type="EMBL" id="RIE05840.1"/>
    </source>
</evidence>
<comment type="caution">
    <text evidence="2">The sequence shown here is derived from an EMBL/GenBank/DDBJ whole genome shotgun (WGS) entry which is preliminary data.</text>
</comment>
<proteinExistence type="predicted"/>
<evidence type="ECO:0000256" key="1">
    <source>
        <dbReference type="SAM" id="Phobius"/>
    </source>
</evidence>
<dbReference type="Proteomes" id="UP000266328">
    <property type="component" value="Unassembled WGS sequence"/>
</dbReference>
<dbReference type="AlphaFoldDB" id="A0A398CUN0"/>
<keyword evidence="3" id="KW-1185">Reference proteome</keyword>